<evidence type="ECO:0000256" key="1">
    <source>
        <dbReference type="SAM" id="MobiDB-lite"/>
    </source>
</evidence>
<accession>A0A7Y9I7D6</accession>
<reference evidence="2 3" key="1">
    <citation type="submission" date="2020-07" db="EMBL/GenBank/DDBJ databases">
        <title>Sequencing the genomes of 1000 actinobacteria strains.</title>
        <authorList>
            <person name="Klenk H.-P."/>
        </authorList>
    </citation>
    <scope>NUCLEOTIDE SEQUENCE [LARGE SCALE GENOMIC DNA]</scope>
    <source>
        <strain evidence="2 3">DSM 22083</strain>
    </source>
</reference>
<keyword evidence="3" id="KW-1185">Reference proteome</keyword>
<feature type="compositionally biased region" description="Polar residues" evidence="1">
    <location>
        <begin position="72"/>
        <end position="82"/>
    </location>
</feature>
<dbReference type="RefSeq" id="WP_179751742.1">
    <property type="nucleotide sequence ID" value="NZ_JACCBU010000001.1"/>
</dbReference>
<proteinExistence type="predicted"/>
<protein>
    <recommendedName>
        <fullName evidence="4">Acetyltransferase (GNAT) domain-containing protein</fullName>
    </recommendedName>
</protein>
<organism evidence="2 3">
    <name type="scientific">Microlunatus parietis</name>
    <dbReference type="NCBI Taxonomy" id="682979"/>
    <lineage>
        <taxon>Bacteria</taxon>
        <taxon>Bacillati</taxon>
        <taxon>Actinomycetota</taxon>
        <taxon>Actinomycetes</taxon>
        <taxon>Propionibacteriales</taxon>
        <taxon>Propionibacteriaceae</taxon>
        <taxon>Microlunatus</taxon>
    </lineage>
</organism>
<evidence type="ECO:0000313" key="3">
    <source>
        <dbReference type="Proteomes" id="UP000569914"/>
    </source>
</evidence>
<sequence>MGSRLRIEHTFGQPDLIASLADLRWYEMGPEPGLERRADWVAATVRESGRRLPATFAAVNGTGDVVGGAGWPNTTSRNDAVP</sequence>
<name>A0A7Y9I7D6_9ACTN</name>
<evidence type="ECO:0000313" key="2">
    <source>
        <dbReference type="EMBL" id="NYE71532.1"/>
    </source>
</evidence>
<evidence type="ECO:0008006" key="4">
    <source>
        <dbReference type="Google" id="ProtNLM"/>
    </source>
</evidence>
<comment type="caution">
    <text evidence="2">The sequence shown here is derived from an EMBL/GenBank/DDBJ whole genome shotgun (WGS) entry which is preliminary data.</text>
</comment>
<feature type="region of interest" description="Disordered" evidence="1">
    <location>
        <begin position="63"/>
        <end position="82"/>
    </location>
</feature>
<dbReference type="EMBL" id="JACCBU010000001">
    <property type="protein sequence ID" value="NYE71532.1"/>
    <property type="molecule type" value="Genomic_DNA"/>
</dbReference>
<dbReference type="AlphaFoldDB" id="A0A7Y9I7D6"/>
<gene>
    <name evidence="2" type="ORF">BKA15_002861</name>
</gene>
<dbReference type="Proteomes" id="UP000569914">
    <property type="component" value="Unassembled WGS sequence"/>
</dbReference>